<evidence type="ECO:0000313" key="3">
    <source>
        <dbReference type="Proteomes" id="UP001457282"/>
    </source>
</evidence>
<evidence type="ECO:0000313" key="2">
    <source>
        <dbReference type="EMBL" id="KAK9931313.1"/>
    </source>
</evidence>
<organism evidence="2 3">
    <name type="scientific">Rubus argutus</name>
    <name type="common">Southern blackberry</name>
    <dbReference type="NCBI Taxonomy" id="59490"/>
    <lineage>
        <taxon>Eukaryota</taxon>
        <taxon>Viridiplantae</taxon>
        <taxon>Streptophyta</taxon>
        <taxon>Embryophyta</taxon>
        <taxon>Tracheophyta</taxon>
        <taxon>Spermatophyta</taxon>
        <taxon>Magnoliopsida</taxon>
        <taxon>eudicotyledons</taxon>
        <taxon>Gunneridae</taxon>
        <taxon>Pentapetalae</taxon>
        <taxon>rosids</taxon>
        <taxon>fabids</taxon>
        <taxon>Rosales</taxon>
        <taxon>Rosaceae</taxon>
        <taxon>Rosoideae</taxon>
        <taxon>Rosoideae incertae sedis</taxon>
        <taxon>Rubus</taxon>
    </lineage>
</organism>
<protein>
    <submittedName>
        <fullName evidence="2">Uncharacterized protein</fullName>
    </submittedName>
</protein>
<feature type="compositionally biased region" description="Basic residues" evidence="1">
    <location>
        <begin position="12"/>
        <end position="25"/>
    </location>
</feature>
<sequence length="186" mass="20986">MLKAIPPSCGIRHGRNPHGPGHRFRGNAVLGEKDYIRIRAENLSRIDILHHIESWSPQKQQKTYETIADFEHQGARSTADHLLSYNDAISFRYKRISNWDDIVDLCGKDRATGEGAEISAEAIEVMTPPVNEVNHVDLEDDDQVDRMTLSFEDLLCATTQRLAGKDEVSTNMKQNVVLIFISDESV</sequence>
<accession>A0AAW1X364</accession>
<dbReference type="Proteomes" id="UP001457282">
    <property type="component" value="Unassembled WGS sequence"/>
</dbReference>
<comment type="caution">
    <text evidence="2">The sequence shown here is derived from an EMBL/GenBank/DDBJ whole genome shotgun (WGS) entry which is preliminary data.</text>
</comment>
<gene>
    <name evidence="2" type="ORF">M0R45_018591</name>
</gene>
<dbReference type="AlphaFoldDB" id="A0AAW1X364"/>
<proteinExistence type="predicted"/>
<evidence type="ECO:0000256" key="1">
    <source>
        <dbReference type="SAM" id="MobiDB-lite"/>
    </source>
</evidence>
<feature type="region of interest" description="Disordered" evidence="1">
    <location>
        <begin position="1"/>
        <end position="25"/>
    </location>
</feature>
<name>A0AAW1X364_RUBAR</name>
<dbReference type="EMBL" id="JBEDUW010000004">
    <property type="protein sequence ID" value="KAK9931313.1"/>
    <property type="molecule type" value="Genomic_DNA"/>
</dbReference>
<keyword evidence="3" id="KW-1185">Reference proteome</keyword>
<reference evidence="2 3" key="1">
    <citation type="journal article" date="2023" name="G3 (Bethesda)">
        <title>A chromosome-length genome assembly and annotation of blackberry (Rubus argutus, cv. 'Hillquist').</title>
        <authorList>
            <person name="Bruna T."/>
            <person name="Aryal R."/>
            <person name="Dudchenko O."/>
            <person name="Sargent D.J."/>
            <person name="Mead D."/>
            <person name="Buti M."/>
            <person name="Cavallini A."/>
            <person name="Hytonen T."/>
            <person name="Andres J."/>
            <person name="Pham M."/>
            <person name="Weisz D."/>
            <person name="Mascagni F."/>
            <person name="Usai G."/>
            <person name="Natali L."/>
            <person name="Bassil N."/>
            <person name="Fernandez G.E."/>
            <person name="Lomsadze A."/>
            <person name="Armour M."/>
            <person name="Olukolu B."/>
            <person name="Poorten T."/>
            <person name="Britton C."/>
            <person name="Davik J."/>
            <person name="Ashrafi H."/>
            <person name="Aiden E.L."/>
            <person name="Borodovsky M."/>
            <person name="Worthington M."/>
        </authorList>
    </citation>
    <scope>NUCLEOTIDE SEQUENCE [LARGE SCALE GENOMIC DNA]</scope>
    <source>
        <strain evidence="2">PI 553951</strain>
    </source>
</reference>